<dbReference type="InterPro" id="IPR011009">
    <property type="entry name" value="Kinase-like_dom_sf"/>
</dbReference>
<gene>
    <name evidence="11" type="ORF">SISNIDRAFT_472598</name>
</gene>
<evidence type="ECO:0000256" key="2">
    <source>
        <dbReference type="ARBA" id="ARBA00022679"/>
    </source>
</evidence>
<feature type="binding site" evidence="7">
    <location>
        <position position="136"/>
    </location>
    <ligand>
        <name>ATP</name>
        <dbReference type="ChEBI" id="CHEBI:30616"/>
    </ligand>
</feature>
<dbReference type="InterPro" id="IPR008271">
    <property type="entry name" value="Ser/Thr_kinase_AS"/>
</dbReference>
<dbReference type="OrthoDB" id="1738954at2759"/>
<keyword evidence="3 7" id="KW-0547">Nucleotide-binding</keyword>
<name>A0A164ZEA6_9AGAM</name>
<evidence type="ECO:0000256" key="4">
    <source>
        <dbReference type="ARBA" id="ARBA00022777"/>
    </source>
</evidence>
<keyword evidence="5 7" id="KW-0067">ATP-binding</keyword>
<evidence type="ECO:0000256" key="9">
    <source>
        <dbReference type="SAM" id="MobiDB-lite"/>
    </source>
</evidence>
<feature type="compositionally biased region" description="Acidic residues" evidence="9">
    <location>
        <begin position="492"/>
        <end position="502"/>
    </location>
</feature>
<evidence type="ECO:0000256" key="3">
    <source>
        <dbReference type="ARBA" id="ARBA00022741"/>
    </source>
</evidence>
<feature type="region of interest" description="Disordered" evidence="9">
    <location>
        <begin position="473"/>
        <end position="569"/>
    </location>
</feature>
<dbReference type="GO" id="GO:0004674">
    <property type="term" value="F:protein serine/threonine kinase activity"/>
    <property type="evidence" value="ECO:0007669"/>
    <property type="project" value="UniProtKB-KW"/>
</dbReference>
<evidence type="ECO:0000256" key="7">
    <source>
        <dbReference type="PIRSR" id="PIRSR630616-2"/>
    </source>
</evidence>
<feature type="region of interest" description="Disordered" evidence="9">
    <location>
        <begin position="583"/>
        <end position="621"/>
    </location>
</feature>
<feature type="active site" description="Proton acceptor" evidence="6">
    <location>
        <position position="248"/>
    </location>
</feature>
<keyword evidence="4 11" id="KW-0418">Kinase</keyword>
<keyword evidence="2" id="KW-0808">Transferase</keyword>
<evidence type="ECO:0000256" key="5">
    <source>
        <dbReference type="ARBA" id="ARBA00022840"/>
    </source>
</evidence>
<dbReference type="AlphaFoldDB" id="A0A164ZEA6"/>
<feature type="compositionally biased region" description="Basic and acidic residues" evidence="9">
    <location>
        <begin position="550"/>
        <end position="563"/>
    </location>
</feature>
<dbReference type="SMART" id="SM00220">
    <property type="entry name" value="S_TKc"/>
    <property type="match status" value="1"/>
</dbReference>
<dbReference type="InterPro" id="IPR030616">
    <property type="entry name" value="Aur-like"/>
</dbReference>
<evidence type="ECO:0000256" key="6">
    <source>
        <dbReference type="PIRSR" id="PIRSR630616-1"/>
    </source>
</evidence>
<dbReference type="PROSITE" id="PS00108">
    <property type="entry name" value="PROTEIN_KINASE_ST"/>
    <property type="match status" value="1"/>
</dbReference>
<dbReference type="PROSITE" id="PS50011">
    <property type="entry name" value="PROTEIN_KINASE_DOM"/>
    <property type="match status" value="1"/>
</dbReference>
<evidence type="ECO:0000259" key="10">
    <source>
        <dbReference type="PROSITE" id="PS50011"/>
    </source>
</evidence>
<feature type="binding site" evidence="7">
    <location>
        <position position="298"/>
    </location>
    <ligand>
        <name>ATP</name>
        <dbReference type="ChEBI" id="CHEBI:30616"/>
    </ligand>
</feature>
<feature type="compositionally biased region" description="Basic residues" evidence="9">
    <location>
        <begin position="13"/>
        <end position="24"/>
    </location>
</feature>
<feature type="region of interest" description="Disordered" evidence="9">
    <location>
        <begin position="1"/>
        <end position="84"/>
    </location>
</feature>
<feature type="compositionally biased region" description="Basic and acidic residues" evidence="9">
    <location>
        <begin position="47"/>
        <end position="71"/>
    </location>
</feature>
<protein>
    <submittedName>
        <fullName evidence="11">Pkinase-domain-containing protein</fullName>
    </submittedName>
</protein>
<dbReference type="Gene3D" id="1.10.510.10">
    <property type="entry name" value="Transferase(Phosphotransferase) domain 1"/>
    <property type="match status" value="1"/>
</dbReference>
<organism evidence="11 12">
    <name type="scientific">Sistotremastrum niveocremeum HHB9708</name>
    <dbReference type="NCBI Taxonomy" id="1314777"/>
    <lineage>
        <taxon>Eukaryota</taxon>
        <taxon>Fungi</taxon>
        <taxon>Dikarya</taxon>
        <taxon>Basidiomycota</taxon>
        <taxon>Agaricomycotina</taxon>
        <taxon>Agaricomycetes</taxon>
        <taxon>Sistotremastrales</taxon>
        <taxon>Sistotremastraceae</taxon>
        <taxon>Sertulicium</taxon>
        <taxon>Sertulicium niveocremeum</taxon>
    </lineage>
</organism>
<keyword evidence="1" id="KW-0723">Serine/threonine-protein kinase</keyword>
<dbReference type="GO" id="GO:0005524">
    <property type="term" value="F:ATP binding"/>
    <property type="evidence" value="ECO:0007669"/>
    <property type="project" value="UniProtKB-KW"/>
</dbReference>
<dbReference type="InterPro" id="IPR000719">
    <property type="entry name" value="Prot_kinase_dom"/>
</dbReference>
<accession>A0A164ZEA6</accession>
<evidence type="ECO:0000313" key="12">
    <source>
        <dbReference type="Proteomes" id="UP000076722"/>
    </source>
</evidence>
<evidence type="ECO:0000256" key="1">
    <source>
        <dbReference type="ARBA" id="ARBA00022527"/>
    </source>
</evidence>
<keyword evidence="12" id="KW-1185">Reference proteome</keyword>
<feature type="domain" description="Protein kinase" evidence="10">
    <location>
        <begin position="107"/>
        <end position="411"/>
    </location>
</feature>
<feature type="cross-link" description="Glycyl lysine isopeptide (Lys-Gly) (interchain with G-Cter in SUMO2)" evidence="8">
    <location>
        <position position="250"/>
    </location>
</feature>
<dbReference type="Proteomes" id="UP000076722">
    <property type="component" value="Unassembled WGS sequence"/>
</dbReference>
<dbReference type="PANTHER" id="PTHR24350">
    <property type="entry name" value="SERINE/THREONINE-PROTEIN KINASE IAL-RELATED"/>
    <property type="match status" value="1"/>
</dbReference>
<dbReference type="Gene3D" id="3.30.200.20">
    <property type="entry name" value="Phosphorylase Kinase, domain 1"/>
    <property type="match status" value="1"/>
</dbReference>
<sequence>MPSPNMMDAFKNLIRHGKNHHHASKPVSDQDPSSKPVPTQPTPEQQQRAEERRQARERERQQQQEKNKQEKQPAATQKDFSREAELIVEEEKESKAKMPVYKGLERFKLLDKMGDGAFSNVYKALDLTTGKKVAVKVVRKFELNASQDGNKHLNPQFKKRPRVTERANILKEVQIMRGTNHPAIVKLISFSESDEHYFLVLELMEGGELFHQIVKLTYFSEALSRHVILQVAQGIRYLHEERGVVHRDIKPENLLFDRIPIIPSKTPVMRQYDEEKEDEGEFIPGVGGGGIGRVKIADFGLSKVVWNEETMTPCGTVGYTAPEIVKDERYSKSVDMWALGCVLYTLLCGFPPFYDESINVLTEKVARGYYTFLSPWWDDISHSAKDLITHLLCVDPAQRYTIDEFLAHPWCSESPAPPPPPTPLSVPANNAPLDSPLLQAVRGGGRDGRSPGLATLKEAFDVTYAVHRMEEEGARRRVPGGTGQRGFLQGLNEEDESEEEDVVVVQEARKKHGERAGTAIAQEQRRVRDSQAEHGSSNDRASRTSAGQRDLSEGRAGPRDLGHGRKKVGGGFELDLDGATLLGRRHRRGGNKPLESSPLARNAFQGDTIIAPQSPMRGIET</sequence>
<feature type="compositionally biased region" description="Basic and acidic residues" evidence="9">
    <location>
        <begin position="523"/>
        <end position="542"/>
    </location>
</feature>
<evidence type="ECO:0000313" key="11">
    <source>
        <dbReference type="EMBL" id="KZS97654.1"/>
    </source>
</evidence>
<dbReference type="EMBL" id="KV419396">
    <property type="protein sequence ID" value="KZS97654.1"/>
    <property type="molecule type" value="Genomic_DNA"/>
</dbReference>
<evidence type="ECO:0000256" key="8">
    <source>
        <dbReference type="PIRSR" id="PIRSR630616-3"/>
    </source>
</evidence>
<feature type="binding site" evidence="7">
    <location>
        <begin position="252"/>
        <end position="253"/>
    </location>
    <ligand>
        <name>ATP</name>
        <dbReference type="ChEBI" id="CHEBI:30616"/>
    </ligand>
</feature>
<proteinExistence type="predicted"/>
<dbReference type="SUPFAM" id="SSF56112">
    <property type="entry name" value="Protein kinase-like (PK-like)"/>
    <property type="match status" value="1"/>
</dbReference>
<dbReference type="FunFam" id="3.30.200.20:FF:000425">
    <property type="entry name" value="Putative calcium/calmodulin-dependent protein kinase"/>
    <property type="match status" value="1"/>
</dbReference>
<reference evidence="11 12" key="1">
    <citation type="journal article" date="2016" name="Mol. Biol. Evol.">
        <title>Comparative Genomics of Early-Diverging Mushroom-Forming Fungi Provides Insights into the Origins of Lignocellulose Decay Capabilities.</title>
        <authorList>
            <person name="Nagy L.G."/>
            <person name="Riley R."/>
            <person name="Tritt A."/>
            <person name="Adam C."/>
            <person name="Daum C."/>
            <person name="Floudas D."/>
            <person name="Sun H."/>
            <person name="Yadav J.S."/>
            <person name="Pangilinan J."/>
            <person name="Larsson K.H."/>
            <person name="Matsuura K."/>
            <person name="Barry K."/>
            <person name="Labutti K."/>
            <person name="Kuo R."/>
            <person name="Ohm R.A."/>
            <person name="Bhattacharya S.S."/>
            <person name="Shirouzu T."/>
            <person name="Yoshinaga Y."/>
            <person name="Martin F.M."/>
            <person name="Grigoriev I.V."/>
            <person name="Hibbett D.S."/>
        </authorList>
    </citation>
    <scope>NUCLEOTIDE SEQUENCE [LARGE SCALE GENOMIC DNA]</scope>
    <source>
        <strain evidence="11 12">HHB9708</strain>
    </source>
</reference>
<dbReference type="CDD" id="cd14096">
    <property type="entry name" value="STKc_RCK1-like"/>
    <property type="match status" value="1"/>
</dbReference>
<dbReference type="STRING" id="1314777.A0A164ZEA6"/>
<dbReference type="Pfam" id="PF00069">
    <property type="entry name" value="Pkinase"/>
    <property type="match status" value="1"/>
</dbReference>